<feature type="transmembrane region" description="Helical" evidence="9">
    <location>
        <begin position="128"/>
        <end position="147"/>
    </location>
</feature>
<keyword evidence="6 12" id="KW-0418">Kinase</keyword>
<evidence type="ECO:0000313" key="12">
    <source>
        <dbReference type="EMBL" id="GAA1260014.1"/>
    </source>
</evidence>
<evidence type="ECO:0000256" key="5">
    <source>
        <dbReference type="ARBA" id="ARBA00022741"/>
    </source>
</evidence>
<dbReference type="EC" id="2.7.13.3" evidence="2"/>
<feature type="transmembrane region" description="Helical" evidence="9">
    <location>
        <begin position="12"/>
        <end position="30"/>
    </location>
</feature>
<keyword evidence="9" id="KW-0812">Transmembrane</keyword>
<evidence type="ECO:0000256" key="1">
    <source>
        <dbReference type="ARBA" id="ARBA00000085"/>
    </source>
</evidence>
<gene>
    <name evidence="12" type="ORF">GCM10009665_57510</name>
</gene>
<keyword evidence="5" id="KW-0547">Nucleotide-binding</keyword>
<keyword evidence="9" id="KW-0472">Membrane</keyword>
<dbReference type="PANTHER" id="PTHR24421:SF10">
    <property type="entry name" value="NITRATE_NITRITE SENSOR PROTEIN NARQ"/>
    <property type="match status" value="1"/>
</dbReference>
<evidence type="ECO:0000256" key="6">
    <source>
        <dbReference type="ARBA" id="ARBA00022777"/>
    </source>
</evidence>
<dbReference type="Pfam" id="PF02518">
    <property type="entry name" value="HATPase_c"/>
    <property type="match status" value="1"/>
</dbReference>
<dbReference type="RefSeq" id="WP_344444950.1">
    <property type="nucleotide sequence ID" value="NZ_BAAALF010000137.1"/>
</dbReference>
<evidence type="ECO:0000259" key="11">
    <source>
        <dbReference type="Pfam" id="PF07730"/>
    </source>
</evidence>
<dbReference type="InterPro" id="IPR011712">
    <property type="entry name" value="Sig_transdc_His_kin_sub3_dim/P"/>
</dbReference>
<name>A0ABP4HCW3_9ACTN</name>
<evidence type="ECO:0000256" key="2">
    <source>
        <dbReference type="ARBA" id="ARBA00012438"/>
    </source>
</evidence>
<evidence type="ECO:0000313" key="13">
    <source>
        <dbReference type="Proteomes" id="UP001500037"/>
    </source>
</evidence>
<comment type="caution">
    <text evidence="12">The sequence shown here is derived from an EMBL/GenBank/DDBJ whole genome shotgun (WGS) entry which is preliminary data.</text>
</comment>
<dbReference type="InterPro" id="IPR036890">
    <property type="entry name" value="HATPase_C_sf"/>
</dbReference>
<comment type="catalytic activity">
    <reaction evidence="1">
        <text>ATP + protein L-histidine = ADP + protein N-phospho-L-histidine.</text>
        <dbReference type="EC" id="2.7.13.3"/>
    </reaction>
</comment>
<keyword evidence="9" id="KW-1133">Transmembrane helix</keyword>
<dbReference type="InterPro" id="IPR050482">
    <property type="entry name" value="Sensor_HK_TwoCompSys"/>
</dbReference>
<dbReference type="Gene3D" id="3.30.565.10">
    <property type="entry name" value="Histidine kinase-like ATPase, C-terminal domain"/>
    <property type="match status" value="1"/>
</dbReference>
<evidence type="ECO:0000256" key="3">
    <source>
        <dbReference type="ARBA" id="ARBA00022553"/>
    </source>
</evidence>
<dbReference type="CDD" id="cd16917">
    <property type="entry name" value="HATPase_UhpB-NarQ-NarX-like"/>
    <property type="match status" value="1"/>
</dbReference>
<keyword evidence="8" id="KW-0902">Two-component regulatory system</keyword>
<feature type="domain" description="Signal transduction histidine kinase subgroup 3 dimerisation and phosphoacceptor" evidence="11">
    <location>
        <begin position="179"/>
        <end position="242"/>
    </location>
</feature>
<keyword evidence="4" id="KW-0808">Transferase</keyword>
<protein>
    <recommendedName>
        <fullName evidence="2">histidine kinase</fullName>
        <ecNumber evidence="2">2.7.13.3</ecNumber>
    </recommendedName>
</protein>
<evidence type="ECO:0000256" key="9">
    <source>
        <dbReference type="SAM" id="Phobius"/>
    </source>
</evidence>
<evidence type="ECO:0000259" key="10">
    <source>
        <dbReference type="Pfam" id="PF02518"/>
    </source>
</evidence>
<dbReference type="PANTHER" id="PTHR24421">
    <property type="entry name" value="NITRATE/NITRITE SENSOR PROTEIN NARX-RELATED"/>
    <property type="match status" value="1"/>
</dbReference>
<evidence type="ECO:0000256" key="4">
    <source>
        <dbReference type="ARBA" id="ARBA00022679"/>
    </source>
</evidence>
<accession>A0ABP4HCW3</accession>
<reference evidence="13" key="1">
    <citation type="journal article" date="2019" name="Int. J. Syst. Evol. Microbiol.">
        <title>The Global Catalogue of Microorganisms (GCM) 10K type strain sequencing project: providing services to taxonomists for standard genome sequencing and annotation.</title>
        <authorList>
            <consortium name="The Broad Institute Genomics Platform"/>
            <consortium name="The Broad Institute Genome Sequencing Center for Infectious Disease"/>
            <person name="Wu L."/>
            <person name="Ma J."/>
        </authorList>
    </citation>
    <scope>NUCLEOTIDE SEQUENCE [LARGE SCALE GENOMIC DNA]</scope>
    <source>
        <strain evidence="13">JCM 13004</strain>
    </source>
</reference>
<feature type="domain" description="Histidine kinase/HSP90-like ATPase" evidence="10">
    <location>
        <begin position="301"/>
        <end position="393"/>
    </location>
</feature>
<dbReference type="SUPFAM" id="SSF55874">
    <property type="entry name" value="ATPase domain of HSP90 chaperone/DNA topoisomerase II/histidine kinase"/>
    <property type="match status" value="1"/>
</dbReference>
<keyword evidence="7" id="KW-0067">ATP-binding</keyword>
<evidence type="ECO:0000256" key="8">
    <source>
        <dbReference type="ARBA" id="ARBA00023012"/>
    </source>
</evidence>
<dbReference type="Pfam" id="PF07730">
    <property type="entry name" value="HisKA_3"/>
    <property type="match status" value="1"/>
</dbReference>
<dbReference type="InterPro" id="IPR003594">
    <property type="entry name" value="HATPase_dom"/>
</dbReference>
<dbReference type="Proteomes" id="UP001500037">
    <property type="component" value="Unassembled WGS sequence"/>
</dbReference>
<dbReference type="GO" id="GO:0016301">
    <property type="term" value="F:kinase activity"/>
    <property type="evidence" value="ECO:0007669"/>
    <property type="project" value="UniProtKB-KW"/>
</dbReference>
<feature type="transmembrane region" description="Helical" evidence="9">
    <location>
        <begin position="91"/>
        <end position="108"/>
    </location>
</feature>
<sequence>MARGTAGRSVRHWAALLLPVLLSLLEGWLLDRDTVWWKNALNAVGALGLLLRLRLPVVSMVLALPGTFFTESWLAPMTALYSVAAQRRRPAVPVLCAVAFAAADYFTWSVAGPNSAVDVLSLDRTDGLALIQSLLLGIAPVALGMLARTRRELTLRLEELTRGRRREARLVAERVLATERARLAREMHDVVAHQVSLISVQAGGLQVATTDPRAEQTARTIRELSVRTLQELRQLVGVLRAAGGSALPGGGEEGAGAQGAGASALTAQPRLEDLPELIEQSGLATSSELTPGGRSWPEAVQRAAYRTVQEALTNIRKHAPGAEVRIRVTARGERLLVEVCNGPVPGGRPAAPTLPGGGHGLVGLRERAQLLGGSMTAGPTADHGFAVHAELPAGARE</sequence>
<keyword evidence="13" id="KW-1185">Reference proteome</keyword>
<keyword evidence="3" id="KW-0597">Phosphoprotein</keyword>
<dbReference type="Gene3D" id="1.20.5.1930">
    <property type="match status" value="1"/>
</dbReference>
<evidence type="ECO:0000256" key="7">
    <source>
        <dbReference type="ARBA" id="ARBA00022840"/>
    </source>
</evidence>
<proteinExistence type="predicted"/>
<dbReference type="EMBL" id="BAAALF010000137">
    <property type="protein sequence ID" value="GAA1260014.1"/>
    <property type="molecule type" value="Genomic_DNA"/>
</dbReference>
<organism evidence="12 13">
    <name type="scientific">Kitasatospora nipponensis</name>
    <dbReference type="NCBI Taxonomy" id="258049"/>
    <lineage>
        <taxon>Bacteria</taxon>
        <taxon>Bacillati</taxon>
        <taxon>Actinomycetota</taxon>
        <taxon>Actinomycetes</taxon>
        <taxon>Kitasatosporales</taxon>
        <taxon>Streptomycetaceae</taxon>
        <taxon>Kitasatospora</taxon>
    </lineage>
</organism>